<dbReference type="InterPro" id="IPR032876">
    <property type="entry name" value="J_dom"/>
</dbReference>
<name>A0ABU0S7Y2_9HYPH</name>
<dbReference type="Proteomes" id="UP001237780">
    <property type="component" value="Unassembled WGS sequence"/>
</dbReference>
<proteinExistence type="predicted"/>
<evidence type="ECO:0000313" key="3">
    <source>
        <dbReference type="Proteomes" id="UP001237780"/>
    </source>
</evidence>
<evidence type="ECO:0000259" key="1">
    <source>
        <dbReference type="Pfam" id="PF13550"/>
    </source>
</evidence>
<gene>
    <name evidence="2" type="ORF">QFZ34_002050</name>
</gene>
<reference evidence="2 3" key="1">
    <citation type="submission" date="2023-07" db="EMBL/GenBank/DDBJ databases">
        <title>Comparative genomics of wheat-associated soil bacteria to identify genetic determinants of phenazine resistance.</title>
        <authorList>
            <person name="Mouncey N."/>
        </authorList>
    </citation>
    <scope>NUCLEOTIDE SEQUENCE [LARGE SCALE GENOMIC DNA]</scope>
    <source>
        <strain evidence="2 3">W4I11</strain>
    </source>
</reference>
<comment type="caution">
    <text evidence="2">The sequence shown here is derived from an EMBL/GenBank/DDBJ whole genome shotgun (WGS) entry which is preliminary data.</text>
</comment>
<dbReference type="EMBL" id="JAUSZT010000003">
    <property type="protein sequence ID" value="MDQ0996868.1"/>
    <property type="molecule type" value="Genomic_DNA"/>
</dbReference>
<protein>
    <recommendedName>
        <fullName evidence="1">Tip attachment protein J domain-containing protein</fullName>
    </recommendedName>
</protein>
<evidence type="ECO:0000313" key="2">
    <source>
        <dbReference type="EMBL" id="MDQ0996868.1"/>
    </source>
</evidence>
<dbReference type="Pfam" id="PF13550">
    <property type="entry name" value="Phage-tail_3"/>
    <property type="match status" value="1"/>
</dbReference>
<accession>A0ABU0S7Y2</accession>
<feature type="domain" description="Tip attachment protein J" evidence="1">
    <location>
        <begin position="311"/>
        <end position="473"/>
    </location>
</feature>
<dbReference type="RefSeq" id="WP_307280133.1">
    <property type="nucleotide sequence ID" value="NZ_JAUSZT010000003.1"/>
</dbReference>
<organism evidence="2 3">
    <name type="scientific">Phyllobacterium ifriqiyense</name>
    <dbReference type="NCBI Taxonomy" id="314238"/>
    <lineage>
        <taxon>Bacteria</taxon>
        <taxon>Pseudomonadati</taxon>
        <taxon>Pseudomonadota</taxon>
        <taxon>Alphaproteobacteria</taxon>
        <taxon>Hyphomicrobiales</taxon>
        <taxon>Phyllobacteriaceae</taxon>
        <taxon>Phyllobacterium</taxon>
    </lineage>
</organism>
<sequence length="872" mass="92776">MAVFTAIATAIGGALGLGAAGIAVVGAVLQAAVGVGLNLIAKALAGKPEETPFSINGQMQSGGDVPRSFIMGHTVTAGSLVYANTWGNSGKTPNAYFTQVIALSDIPISGVSQLFVNGEAVTIGTLDPDGKGNRITEYETGGGNNHLWIKFHDGTQVTADSFLTDTVSTSNNPWQPTRIGQGVAYAILTSQIDPELFTGFPAFKFELQGIKLYDPSKDTTAGGVGPQRYDTPSTWGGDGDDLPAVQIYNLLRGIRYGTQWFYGLQGLASARLPNAHWIAQINKCRALIDGPDGPEPTYLTGGEIAIGAQVTEAIEAILTGCQGRLSETGGTYKIFVGAPDAAVYAITDIDILSTEEQTFTPFFGLADTINGVNASYPEPAESWNMKAAPALLNSAFEAEDGNRRLMADIQLDMVYRSSQVQRLMRSALQEARRARRHTITLGPSAWVLEPGDIIQWTSERNGYATKLFRIDGVADHANLDVTLDMTEVDPADYDWNQGTDYTPPVFVPIIPGRPAPQPIVDWFAEAEAVPDNNGNLRRPGIRLSWDPDQVDIVGIEFEVRLATSLIVVYASRTERFAEGSILISQGLLPNTLYGVRGRYIPGTPRTCLWSGWLPVLTDNILLGSDDVYIDDIVDEVNEQIGEHLEWAGNTTRWLTEQIERLNSLAAETGAQSATDKFELLASIGNVTASYTRDILVVATATQAAVSRIETLEATVNNPVTGVAATATAVDALTVTVSNQGGLITANANAITSVNVAVGKMSAGGLFRVETVATEAGALSTIGLYAVASDGITTGQAALFLSAKTGGISTINLIADRLSISNPGESAQFPFIFQSGVLTMNAARVNDIAAGMLRSSDSKMQIDLTNRRILIAD</sequence>
<keyword evidence="3" id="KW-1185">Reference proteome</keyword>